<sequence>MASLTTLAAVQPAAINGLEGSSLTGTKLVVKPTRQSIRTKNIRSGAVVAKYGDKNVYFDLEDLGNTTGKWDLNSEVKRVACESNPMMGDPLGSSQGDKAMTIYKIRGTPENQPFKLHHAWDVLKDCPRWGTDADQQWERLFQR</sequence>
<keyword evidence="10" id="KW-0472">Membrane</keyword>
<keyword evidence="6 11" id="KW-0934">Plastid</keyword>
<evidence type="ECO:0000256" key="5">
    <source>
        <dbReference type="ARBA" id="ARBA00022531"/>
    </source>
</evidence>
<dbReference type="PANTHER" id="PTHR34787:SF1">
    <property type="entry name" value="PHOTOSYSTEM I REACTION CENTER SUBUNIT VI-2, CHLOROPLASTIC"/>
    <property type="match status" value="1"/>
</dbReference>
<name>A0A5N5FSC3_9ROSA</name>
<keyword evidence="8 11" id="KW-0603">Photosystem I</keyword>
<dbReference type="EMBL" id="SMOL01000633">
    <property type="protein sequence ID" value="KAB2604270.1"/>
    <property type="molecule type" value="Genomic_DNA"/>
</dbReference>
<keyword evidence="5 11" id="KW-0602">Photosynthesis</keyword>
<dbReference type="PANTHER" id="PTHR34787">
    <property type="entry name" value="PHOTOSYSTEM I REACTION CENTER SUBUNIT VI-2, CHLOROPLASTIC"/>
    <property type="match status" value="1"/>
</dbReference>
<evidence type="ECO:0000256" key="2">
    <source>
        <dbReference type="ARBA" id="ARBA00004581"/>
    </source>
</evidence>
<reference evidence="12 13" key="2">
    <citation type="submission" date="2019-11" db="EMBL/GenBank/DDBJ databases">
        <title>A de novo genome assembly of a pear dwarfing rootstock.</title>
        <authorList>
            <person name="Wang F."/>
            <person name="Wang J."/>
            <person name="Li S."/>
            <person name="Zhang Y."/>
            <person name="Fang M."/>
            <person name="Ma L."/>
            <person name="Zhao Y."/>
            <person name="Jiang S."/>
        </authorList>
    </citation>
    <scope>NUCLEOTIDE SEQUENCE [LARGE SCALE GENOMIC DNA]</scope>
    <source>
        <strain evidence="12">S2</strain>
        <tissue evidence="12">Leaf</tissue>
    </source>
</reference>
<evidence type="ECO:0000313" key="12">
    <source>
        <dbReference type="EMBL" id="KAB2604270.1"/>
    </source>
</evidence>
<comment type="similarity">
    <text evidence="3 11">Belongs to the psaH family.</text>
</comment>
<evidence type="ECO:0000256" key="11">
    <source>
        <dbReference type="RuleBase" id="RU369105"/>
    </source>
</evidence>
<dbReference type="Proteomes" id="UP000327157">
    <property type="component" value="Unassembled WGS sequence"/>
</dbReference>
<evidence type="ECO:0000256" key="4">
    <source>
        <dbReference type="ARBA" id="ARBA00022528"/>
    </source>
</evidence>
<dbReference type="GO" id="GO:0009538">
    <property type="term" value="C:photosystem I reaction center"/>
    <property type="evidence" value="ECO:0007669"/>
    <property type="project" value="UniProtKB-UniRule"/>
</dbReference>
<dbReference type="InterPro" id="IPR004928">
    <property type="entry name" value="PSI_PsaH"/>
</dbReference>
<proteinExistence type="inferred from homology"/>
<evidence type="ECO:0000256" key="7">
    <source>
        <dbReference type="ARBA" id="ARBA00022692"/>
    </source>
</evidence>
<comment type="function">
    <text evidence="11">Docking of the LHC I antenna complex to the core complex.</text>
</comment>
<keyword evidence="7" id="KW-0812">Transmembrane</keyword>
<comment type="function">
    <text evidence="1">Possible role could be the docking of the LHC I antenna complex to the core complex.</text>
</comment>
<organism evidence="12 13">
    <name type="scientific">Pyrus ussuriensis x Pyrus communis</name>
    <dbReference type="NCBI Taxonomy" id="2448454"/>
    <lineage>
        <taxon>Eukaryota</taxon>
        <taxon>Viridiplantae</taxon>
        <taxon>Streptophyta</taxon>
        <taxon>Embryophyta</taxon>
        <taxon>Tracheophyta</taxon>
        <taxon>Spermatophyta</taxon>
        <taxon>Magnoliopsida</taxon>
        <taxon>eudicotyledons</taxon>
        <taxon>Gunneridae</taxon>
        <taxon>Pentapetalae</taxon>
        <taxon>rosids</taxon>
        <taxon>fabids</taxon>
        <taxon>Rosales</taxon>
        <taxon>Rosaceae</taxon>
        <taxon>Amygdaloideae</taxon>
        <taxon>Maleae</taxon>
        <taxon>Pyrus</taxon>
    </lineage>
</organism>
<evidence type="ECO:0000256" key="9">
    <source>
        <dbReference type="ARBA" id="ARBA00023078"/>
    </source>
</evidence>
<comment type="caution">
    <text evidence="12">The sequence shown here is derived from an EMBL/GenBank/DDBJ whole genome shotgun (WGS) entry which is preliminary data.</text>
</comment>
<evidence type="ECO:0000256" key="1">
    <source>
        <dbReference type="ARBA" id="ARBA00002502"/>
    </source>
</evidence>
<dbReference type="GO" id="GO:0015979">
    <property type="term" value="P:photosynthesis"/>
    <property type="evidence" value="ECO:0007669"/>
    <property type="project" value="UniProtKB-UniRule"/>
</dbReference>
<comment type="subcellular location">
    <subcellularLocation>
        <location evidence="2 11">Plastid</location>
        <location evidence="2 11">Chloroplast thylakoid membrane</location>
        <topology evidence="2 11">Single-pass membrane protein</topology>
    </subcellularLocation>
</comment>
<evidence type="ECO:0000256" key="8">
    <source>
        <dbReference type="ARBA" id="ARBA00022836"/>
    </source>
</evidence>
<protein>
    <recommendedName>
        <fullName evidence="11">Photosystem I reaction center subunit VI</fullName>
        <shortName evidence="11">PSI-H</shortName>
    </recommendedName>
</protein>
<reference evidence="12 13" key="1">
    <citation type="submission" date="2019-09" db="EMBL/GenBank/DDBJ databases">
        <authorList>
            <person name="Ou C."/>
        </authorList>
    </citation>
    <scope>NUCLEOTIDE SEQUENCE [LARGE SCALE GENOMIC DNA]</scope>
    <source>
        <strain evidence="12">S2</strain>
        <tissue evidence="12">Leaf</tissue>
    </source>
</reference>
<dbReference type="AlphaFoldDB" id="A0A5N5FSC3"/>
<dbReference type="GO" id="GO:0009535">
    <property type="term" value="C:chloroplast thylakoid membrane"/>
    <property type="evidence" value="ECO:0007669"/>
    <property type="project" value="UniProtKB-SubCell"/>
</dbReference>
<evidence type="ECO:0000256" key="3">
    <source>
        <dbReference type="ARBA" id="ARBA00010155"/>
    </source>
</evidence>
<evidence type="ECO:0000256" key="10">
    <source>
        <dbReference type="ARBA" id="ARBA00023136"/>
    </source>
</evidence>
<gene>
    <name evidence="12" type="ORF">D8674_037561</name>
</gene>
<evidence type="ECO:0000313" key="13">
    <source>
        <dbReference type="Proteomes" id="UP000327157"/>
    </source>
</evidence>
<evidence type="ECO:0000256" key="6">
    <source>
        <dbReference type="ARBA" id="ARBA00022640"/>
    </source>
</evidence>
<accession>A0A5N5FSC3</accession>
<dbReference type="OrthoDB" id="496139at2759"/>
<keyword evidence="4 11" id="KW-0150">Chloroplast</keyword>
<keyword evidence="13" id="KW-1185">Reference proteome</keyword>
<keyword evidence="9 11" id="KW-0793">Thylakoid</keyword>
<dbReference type="Pfam" id="PF03244">
    <property type="entry name" value="PSI_PsaH"/>
    <property type="match status" value="1"/>
</dbReference>